<dbReference type="GO" id="GO:0008907">
    <property type="term" value="F:integrase activity"/>
    <property type="evidence" value="ECO:0007669"/>
    <property type="project" value="InterPro"/>
</dbReference>
<dbReference type="InterPro" id="IPR004191">
    <property type="entry name" value="Integrase_Tn916-type_DNA-bd_N"/>
</dbReference>
<gene>
    <name evidence="8" type="ORF">FYJ58_07460</name>
</gene>
<dbReference type="Pfam" id="PF02920">
    <property type="entry name" value="Integrase_DNA"/>
    <property type="match status" value="1"/>
</dbReference>
<name>A0A6L5XYF6_9FIRM</name>
<evidence type="ECO:0000256" key="5">
    <source>
        <dbReference type="SAM" id="MobiDB-lite"/>
    </source>
</evidence>
<evidence type="ECO:0000313" key="8">
    <source>
        <dbReference type="EMBL" id="MSS63714.1"/>
    </source>
</evidence>
<feature type="compositionally biased region" description="Basic and acidic residues" evidence="5">
    <location>
        <begin position="45"/>
        <end position="72"/>
    </location>
</feature>
<keyword evidence="3" id="KW-0233">DNA recombination</keyword>
<feature type="domain" description="Core-binding (CB)" evidence="7">
    <location>
        <begin position="82"/>
        <end position="163"/>
    </location>
</feature>
<feature type="region of interest" description="Disordered" evidence="5">
    <location>
        <begin position="1"/>
        <end position="20"/>
    </location>
</feature>
<accession>A0A6L5XYF6</accession>
<dbReference type="Gene3D" id="1.10.443.10">
    <property type="entry name" value="Intergrase catalytic core"/>
    <property type="match status" value="1"/>
</dbReference>
<dbReference type="AlphaFoldDB" id="A0A6L5XYF6"/>
<dbReference type="PANTHER" id="PTHR30349:SF64">
    <property type="entry name" value="PROPHAGE INTEGRASE INTD-RELATED"/>
    <property type="match status" value="1"/>
</dbReference>
<dbReference type="InterPro" id="IPR044068">
    <property type="entry name" value="CB"/>
</dbReference>
<dbReference type="Gene3D" id="3.30.160.60">
    <property type="entry name" value="Classic Zinc Finger"/>
    <property type="match status" value="1"/>
</dbReference>
<dbReference type="EMBL" id="VUMT01000009">
    <property type="protein sequence ID" value="MSS63714.1"/>
    <property type="molecule type" value="Genomic_DNA"/>
</dbReference>
<feature type="domain" description="Tyr recombinase" evidence="6">
    <location>
        <begin position="186"/>
        <end position="394"/>
    </location>
</feature>
<dbReference type="InterPro" id="IPR013762">
    <property type="entry name" value="Integrase-like_cat_sf"/>
</dbReference>
<evidence type="ECO:0000256" key="4">
    <source>
        <dbReference type="PROSITE-ProRule" id="PRU01248"/>
    </source>
</evidence>
<protein>
    <submittedName>
        <fullName evidence="8">Site-specific integrase</fullName>
    </submittedName>
</protein>
<evidence type="ECO:0000259" key="6">
    <source>
        <dbReference type="PROSITE" id="PS51898"/>
    </source>
</evidence>
<keyword evidence="2 4" id="KW-0238">DNA-binding</keyword>
<dbReference type="PROSITE" id="PS51900">
    <property type="entry name" value="CB"/>
    <property type="match status" value="1"/>
</dbReference>
<sequence length="406" mass="47588">MSEIRRDNKNRKLLTGESQDKEGRYRYKYNDAFGNRKSVYSWRLTESDPYPKGKRRDISLREKEKNIQKSLDDSVSPNGGNMTVLELVQKYINQKRGVKHNTKANYNFVINVIKKEEFGAKRIDTIKLSDAKAWLIKLQDDGRGYSSIHSIRGVVRPAFQLAVDDDLIHKNPFEFQLATVVVNDSVTREAITRKQERDFLKFIKEDKHFCQYYDAIYILFNTGLRISEFVGLTISDIEFENHRIKVDHQLQRKRNMEYVIETPKTEKGARYVPMKDDVAECFKRIIENRKKPKVEPMIDGYVGFLCLDKNEMPMVALHWEKYFQHIREKYNSIYKIQMPCITPHVCRHTFCSKMAKAGMNPKTLQYIMGHSDIGVTLNTYTHLQFDDALEEIKELSLKEAKKVCNG</sequence>
<evidence type="ECO:0000256" key="3">
    <source>
        <dbReference type="ARBA" id="ARBA00023172"/>
    </source>
</evidence>
<dbReference type="SUPFAM" id="SSF54171">
    <property type="entry name" value="DNA-binding domain"/>
    <property type="match status" value="1"/>
</dbReference>
<evidence type="ECO:0000256" key="2">
    <source>
        <dbReference type="ARBA" id="ARBA00023125"/>
    </source>
</evidence>
<dbReference type="PROSITE" id="PS51898">
    <property type="entry name" value="TYR_RECOMBINASE"/>
    <property type="match status" value="1"/>
</dbReference>
<dbReference type="InterPro" id="IPR002104">
    <property type="entry name" value="Integrase_catalytic"/>
</dbReference>
<dbReference type="Proteomes" id="UP000482209">
    <property type="component" value="Unassembled WGS sequence"/>
</dbReference>
<comment type="similarity">
    <text evidence="1">Belongs to the 'phage' integrase family.</text>
</comment>
<dbReference type="SUPFAM" id="SSF56349">
    <property type="entry name" value="DNA breaking-rejoining enzymes"/>
    <property type="match status" value="1"/>
</dbReference>
<dbReference type="GO" id="GO:0006310">
    <property type="term" value="P:DNA recombination"/>
    <property type="evidence" value="ECO:0007669"/>
    <property type="project" value="UniProtKB-KW"/>
</dbReference>
<dbReference type="Pfam" id="PF00589">
    <property type="entry name" value="Phage_integrase"/>
    <property type="match status" value="1"/>
</dbReference>
<feature type="region of interest" description="Disordered" evidence="5">
    <location>
        <begin position="44"/>
        <end position="75"/>
    </location>
</feature>
<dbReference type="RefSeq" id="WP_154519126.1">
    <property type="nucleotide sequence ID" value="NZ_VUMT01000009.1"/>
</dbReference>
<keyword evidence="9" id="KW-1185">Reference proteome</keyword>
<dbReference type="InterPro" id="IPR050090">
    <property type="entry name" value="Tyrosine_recombinase_XerCD"/>
</dbReference>
<dbReference type="CDD" id="cd01189">
    <property type="entry name" value="INT_ICEBs1_C_like"/>
    <property type="match status" value="1"/>
</dbReference>
<dbReference type="GO" id="GO:0003677">
    <property type="term" value="F:DNA binding"/>
    <property type="evidence" value="ECO:0007669"/>
    <property type="project" value="UniProtKB-UniRule"/>
</dbReference>
<evidence type="ECO:0000256" key="1">
    <source>
        <dbReference type="ARBA" id="ARBA00008857"/>
    </source>
</evidence>
<evidence type="ECO:0000313" key="9">
    <source>
        <dbReference type="Proteomes" id="UP000482209"/>
    </source>
</evidence>
<proteinExistence type="inferred from homology"/>
<dbReference type="PANTHER" id="PTHR30349">
    <property type="entry name" value="PHAGE INTEGRASE-RELATED"/>
    <property type="match status" value="1"/>
</dbReference>
<dbReference type="Gene3D" id="1.10.150.130">
    <property type="match status" value="1"/>
</dbReference>
<dbReference type="InterPro" id="IPR011010">
    <property type="entry name" value="DNA_brk_join_enz"/>
</dbReference>
<dbReference type="InterPro" id="IPR010998">
    <property type="entry name" value="Integrase_recombinase_N"/>
</dbReference>
<dbReference type="InterPro" id="IPR016177">
    <property type="entry name" value="DNA-bd_dom_sf"/>
</dbReference>
<reference evidence="8 9" key="1">
    <citation type="submission" date="2019-08" db="EMBL/GenBank/DDBJ databases">
        <title>In-depth cultivation of the pig gut microbiome towards novel bacterial diversity and tailored functional studies.</title>
        <authorList>
            <person name="Wylensek D."/>
            <person name="Hitch T.C.A."/>
            <person name="Clavel T."/>
        </authorList>
    </citation>
    <scope>NUCLEOTIDE SEQUENCE [LARGE SCALE GENOMIC DNA]</scope>
    <source>
        <strain evidence="8 9">WCA-693-APC-MOT-I</strain>
    </source>
</reference>
<organism evidence="8 9">
    <name type="scientific">Velocimicrobium porci</name>
    <dbReference type="NCBI Taxonomy" id="2606634"/>
    <lineage>
        <taxon>Bacteria</taxon>
        <taxon>Bacillati</taxon>
        <taxon>Bacillota</taxon>
        <taxon>Clostridia</taxon>
        <taxon>Lachnospirales</taxon>
        <taxon>Lachnospiraceae</taxon>
        <taxon>Velocimicrobium</taxon>
    </lineage>
</organism>
<evidence type="ECO:0000259" key="7">
    <source>
        <dbReference type="PROSITE" id="PS51900"/>
    </source>
</evidence>
<comment type="caution">
    <text evidence="8">The sequence shown here is derived from an EMBL/GenBank/DDBJ whole genome shotgun (WGS) entry which is preliminary data.</text>
</comment>